<organism evidence="3 4">
    <name type="scientific">Phialemonium atrogriseum</name>
    <dbReference type="NCBI Taxonomy" id="1093897"/>
    <lineage>
        <taxon>Eukaryota</taxon>
        <taxon>Fungi</taxon>
        <taxon>Dikarya</taxon>
        <taxon>Ascomycota</taxon>
        <taxon>Pezizomycotina</taxon>
        <taxon>Sordariomycetes</taxon>
        <taxon>Sordariomycetidae</taxon>
        <taxon>Cephalothecales</taxon>
        <taxon>Cephalothecaceae</taxon>
        <taxon>Phialemonium</taxon>
    </lineage>
</organism>
<comment type="caution">
    <text evidence="3">The sequence shown here is derived from an EMBL/GenBank/DDBJ whole genome shotgun (WGS) entry which is preliminary data.</text>
</comment>
<dbReference type="GeneID" id="85305488"/>
<keyword evidence="4" id="KW-1185">Reference proteome</keyword>
<dbReference type="Gene3D" id="3.40.50.1820">
    <property type="entry name" value="alpha/beta hydrolase"/>
    <property type="match status" value="1"/>
</dbReference>
<dbReference type="SUPFAM" id="SSF53474">
    <property type="entry name" value="alpha/beta-Hydrolases"/>
    <property type="match status" value="1"/>
</dbReference>
<dbReference type="FunFam" id="3.40.50.1820:FF:000214">
    <property type="entry name" value="Toxin biosynthesis protein, putative"/>
    <property type="match status" value="1"/>
</dbReference>
<proteinExistence type="predicted"/>
<evidence type="ECO:0000313" key="4">
    <source>
        <dbReference type="Proteomes" id="UP001244011"/>
    </source>
</evidence>
<evidence type="ECO:0000259" key="2">
    <source>
        <dbReference type="Pfam" id="PF12697"/>
    </source>
</evidence>
<sequence>MTSAFYVKEHLVEGQHIREYANATAHSQDEVLHLSVKQYIPRDNLHPKPGDVTVIASHANGFVKELYEPLWEDLVRELGKQGVGVRGIWIADVAWQGQSGIINEDKIGNDPSWLDHTRDLLNMVNHFRREMPRPLVGIGHSFGANIIVNLALMHPRLLQHLVLLDPVLSRFAKHGPAYGFSPMKQSSFRRDIWASREEAEASFRRNKFYQTWDPRVLDAWVKYGIRETPTKLYPDAGKATLTTTKHMEVFTYYRPTAQAYGKDGKRHVDRQKLPDAGDHLDKYPDFPFYRPEGTLTAERLPALRPSVLWVYGGESDISSPESKKEKREMTGVGAGGSGGVKAGRVTDVTVDGFGHLVPMEATTVCAEYAATSIVPAIERWRQEEAEYQKWAKKSDVEKQMIDDELRGWIGSLKPKEKL</sequence>
<feature type="domain" description="AB hydrolase-1" evidence="2">
    <location>
        <begin position="60"/>
        <end position="359"/>
    </location>
</feature>
<protein>
    <submittedName>
        <fullName evidence="3">Alpha/beta-hydrolase</fullName>
    </submittedName>
</protein>
<reference evidence="3" key="1">
    <citation type="submission" date="2023-06" db="EMBL/GenBank/DDBJ databases">
        <title>Genome-scale phylogeny and comparative genomics of the fungal order Sordariales.</title>
        <authorList>
            <consortium name="Lawrence Berkeley National Laboratory"/>
            <person name="Hensen N."/>
            <person name="Bonometti L."/>
            <person name="Westerberg I."/>
            <person name="Brannstrom I.O."/>
            <person name="Guillou S."/>
            <person name="Cros-Aarteil S."/>
            <person name="Calhoun S."/>
            <person name="Haridas S."/>
            <person name="Kuo A."/>
            <person name="Mondo S."/>
            <person name="Pangilinan J."/>
            <person name="Riley R."/>
            <person name="Labutti K."/>
            <person name="Andreopoulos B."/>
            <person name="Lipzen A."/>
            <person name="Chen C."/>
            <person name="Yanf M."/>
            <person name="Daum C."/>
            <person name="Ng V."/>
            <person name="Clum A."/>
            <person name="Steindorff A."/>
            <person name="Ohm R."/>
            <person name="Martin F."/>
            <person name="Silar P."/>
            <person name="Natvig D."/>
            <person name="Lalanne C."/>
            <person name="Gautier V."/>
            <person name="Ament-Velasquez S.L."/>
            <person name="Kruys A."/>
            <person name="Hutchinson M.I."/>
            <person name="Powell A.J."/>
            <person name="Barry K."/>
            <person name="Miller A.N."/>
            <person name="Grigoriev I.V."/>
            <person name="Debuchy R."/>
            <person name="Gladieux P."/>
            <person name="Thoren M.H."/>
            <person name="Johannesson H."/>
        </authorList>
    </citation>
    <scope>NUCLEOTIDE SEQUENCE</scope>
    <source>
        <strain evidence="3">8032-3</strain>
    </source>
</reference>
<accession>A0AAJ0FL57</accession>
<dbReference type="InterPro" id="IPR000073">
    <property type="entry name" value="AB_hydrolase_1"/>
</dbReference>
<dbReference type="Pfam" id="PF12697">
    <property type="entry name" value="Abhydrolase_6"/>
    <property type="match status" value="1"/>
</dbReference>
<evidence type="ECO:0000256" key="1">
    <source>
        <dbReference type="SAM" id="MobiDB-lite"/>
    </source>
</evidence>
<gene>
    <name evidence="3" type="ORF">QBC33DRAFT_168864</name>
</gene>
<dbReference type="AlphaFoldDB" id="A0AAJ0FL57"/>
<dbReference type="EMBL" id="MU838998">
    <property type="protein sequence ID" value="KAK1771822.1"/>
    <property type="molecule type" value="Genomic_DNA"/>
</dbReference>
<dbReference type="InterPro" id="IPR029058">
    <property type="entry name" value="AB_hydrolase_fold"/>
</dbReference>
<dbReference type="RefSeq" id="XP_060288035.1">
    <property type="nucleotide sequence ID" value="XM_060422301.1"/>
</dbReference>
<dbReference type="Proteomes" id="UP001244011">
    <property type="component" value="Unassembled WGS sequence"/>
</dbReference>
<evidence type="ECO:0000313" key="3">
    <source>
        <dbReference type="EMBL" id="KAK1771822.1"/>
    </source>
</evidence>
<name>A0AAJ0FL57_9PEZI</name>
<feature type="region of interest" description="Disordered" evidence="1">
    <location>
        <begin position="316"/>
        <end position="338"/>
    </location>
</feature>